<dbReference type="EMBL" id="AEUX02000006">
    <property type="protein sequence ID" value="EHI69575.1"/>
    <property type="molecule type" value="Genomic_DNA"/>
</dbReference>
<dbReference type="eggNOG" id="COG3857">
    <property type="taxonomic scope" value="Bacteria"/>
</dbReference>
<comment type="caution">
    <text evidence="10">Lacks conserved residue(s) required for the propagation of feature annotation.</text>
</comment>
<dbReference type="SUPFAM" id="SSF52980">
    <property type="entry name" value="Restriction endonuclease-like"/>
    <property type="match status" value="1"/>
</dbReference>
<reference evidence="13 14" key="1">
    <citation type="journal article" date="2014" name="Int. J. Syst. Evol. Microbiol.">
        <title>Phylogenomics and the dynamic genome evolution of the genus Streptococcus.</title>
        <authorList>
            <consortium name="The Broad Institute Genome Sequencing Platform"/>
            <person name="Richards V.P."/>
            <person name="Palmer S.R."/>
            <person name="Pavinski Bitar P.D."/>
            <person name="Qin X."/>
            <person name="Weinstock G.M."/>
            <person name="Highlander S.K."/>
            <person name="Town C.D."/>
            <person name="Burne R.A."/>
            <person name="Stanhope M.J."/>
        </authorList>
    </citation>
    <scope>NUCLEOTIDE SEQUENCE [LARGE SCALE GENOMIC DNA]</scope>
    <source>
        <strain evidence="13 14">707-05</strain>
    </source>
</reference>
<comment type="miscellaneous">
    <text evidence="10">Despite having helicase-like domains, this subunit does not have helicase activity.</text>
</comment>
<keyword evidence="7 10" id="KW-0067">ATP-binding</keyword>
<dbReference type="Pfam" id="PF12705">
    <property type="entry name" value="PDDEXK_1"/>
    <property type="match status" value="1"/>
</dbReference>
<dbReference type="HAMAP" id="MF_01453">
    <property type="entry name" value="AddB_type2"/>
    <property type="match status" value="1"/>
</dbReference>
<keyword evidence="4 10" id="KW-0378">Hydrolase</keyword>
<dbReference type="GO" id="GO:0004386">
    <property type="term" value="F:helicase activity"/>
    <property type="evidence" value="ECO:0007669"/>
    <property type="project" value="UniProtKB-KW"/>
</dbReference>
<evidence type="ECO:0000256" key="3">
    <source>
        <dbReference type="ARBA" id="ARBA00022763"/>
    </source>
</evidence>
<keyword evidence="8 10" id="KW-0238">DNA-binding</keyword>
<dbReference type="NCBIfam" id="TIGR02774">
    <property type="entry name" value="rexB_recomb"/>
    <property type="match status" value="1"/>
</dbReference>
<proteinExistence type="inferred from homology"/>
<dbReference type="AlphaFoldDB" id="G5K3Y0"/>
<keyword evidence="5 10" id="KW-0347">Helicase</keyword>
<comment type="similarity">
    <text evidence="10">Belongs to the helicase family. AddB/RexB type 2 subfamily.</text>
</comment>
<dbReference type="GO" id="GO:0008409">
    <property type="term" value="F:5'-3' exonuclease activity"/>
    <property type="evidence" value="ECO:0007669"/>
    <property type="project" value="UniProtKB-UniRule"/>
</dbReference>
<dbReference type="InterPro" id="IPR011604">
    <property type="entry name" value="PDDEXK-like_dom_sf"/>
</dbReference>
<protein>
    <recommendedName>
        <fullName evidence="10">ATP-dependent helicase/deoxyribonuclease subunit B</fullName>
        <ecNumber evidence="10">3.1.-.-</ecNumber>
    </recommendedName>
    <alternativeName>
        <fullName evidence="10">ATP-dependent helicase/nuclease subunit RexB</fullName>
    </alternativeName>
</protein>
<dbReference type="InterPro" id="IPR049035">
    <property type="entry name" value="ADDB_N"/>
</dbReference>
<evidence type="ECO:0000313" key="14">
    <source>
        <dbReference type="Proteomes" id="UP000003330"/>
    </source>
</evidence>
<evidence type="ECO:0000256" key="7">
    <source>
        <dbReference type="ARBA" id="ARBA00022840"/>
    </source>
</evidence>
<name>G5K3Y0_9STRE</name>
<comment type="caution">
    <text evidence="13">The sequence shown here is derived from an EMBL/GenBank/DDBJ whole genome shotgun (WGS) entry which is preliminary data.</text>
</comment>
<keyword evidence="14" id="KW-1185">Reference proteome</keyword>
<dbReference type="SUPFAM" id="SSF52540">
    <property type="entry name" value="P-loop containing nucleoside triphosphate hydrolases"/>
    <property type="match status" value="2"/>
</dbReference>
<feature type="domain" description="PD-(D/E)XK endonuclease-like" evidence="11">
    <location>
        <begin position="746"/>
        <end position="1025"/>
    </location>
</feature>
<accession>G5K3Y0</accession>
<comment type="cofactor">
    <cofactor evidence="10">
        <name>Mg(2+)</name>
        <dbReference type="ChEBI" id="CHEBI:18420"/>
    </cofactor>
</comment>
<keyword evidence="1 10" id="KW-0540">Nuclease</keyword>
<evidence type="ECO:0000256" key="9">
    <source>
        <dbReference type="ARBA" id="ARBA00023204"/>
    </source>
</evidence>
<dbReference type="RefSeq" id="WP_008089022.1">
    <property type="nucleotide sequence ID" value="NZ_AEUX02000006.1"/>
</dbReference>
<dbReference type="InterPro" id="IPR038726">
    <property type="entry name" value="PDDEXK_AddAB-type"/>
</dbReference>
<dbReference type="GO" id="GO:0000724">
    <property type="term" value="P:double-strand break repair via homologous recombination"/>
    <property type="evidence" value="ECO:0007669"/>
    <property type="project" value="UniProtKB-UniRule"/>
</dbReference>
<dbReference type="GO" id="GO:0016817">
    <property type="term" value="F:hydrolase activity, acting on acid anhydrides"/>
    <property type="evidence" value="ECO:0007669"/>
    <property type="project" value="InterPro"/>
</dbReference>
<feature type="domain" description="ATP-dependent helicase/deoxyribonuclease subunit B N-terminal" evidence="12">
    <location>
        <begin position="18"/>
        <end position="259"/>
    </location>
</feature>
<evidence type="ECO:0000256" key="6">
    <source>
        <dbReference type="ARBA" id="ARBA00022839"/>
    </source>
</evidence>
<dbReference type="InterPro" id="IPR014141">
    <property type="entry name" value="DNA_helicase_suRexB"/>
</dbReference>
<evidence type="ECO:0000256" key="1">
    <source>
        <dbReference type="ARBA" id="ARBA00022722"/>
    </source>
</evidence>
<evidence type="ECO:0000313" key="13">
    <source>
        <dbReference type="EMBL" id="EHI69575.1"/>
    </source>
</evidence>
<evidence type="ECO:0000259" key="11">
    <source>
        <dbReference type="Pfam" id="PF12705"/>
    </source>
</evidence>
<evidence type="ECO:0000256" key="8">
    <source>
        <dbReference type="ARBA" id="ARBA00023125"/>
    </source>
</evidence>
<keyword evidence="6 10" id="KW-0269">Exonuclease</keyword>
<keyword evidence="9 10" id="KW-0234">DNA repair</keyword>
<dbReference type="InterPro" id="IPR027417">
    <property type="entry name" value="P-loop_NTPase"/>
</dbReference>
<dbReference type="STRING" id="764299.STRIC_1504"/>
<sequence length="1075" mass="124159">MKLRYTDVSHDMTELLVKEASSYANKGFRVFYIAPNSLSFEKERAVLEYLPQEASFAITVTRFAQMARYLTLKQEKQKENLSETALALVFYRAMKTLEPGQLKVFDRLQTDPAFIQQLVDLYKELQTANLSVYELSALESSEKQADFITIFEVVDAIMAEQSFETASPLATLLRAVKSGDLDEQLKKTVLVIDGFSRFSAEEKELLSLLNDKCQEIVIGTYISQKAYGKTFVKGNIYQAAIDFLRELSSLFQTKAQYITSDTTYPDAFSRVTQLFEANHDYSQSDWQLPETDKQYIDIWQSNNQKEEIEHVAKAIRQKLYQGYRYKDILVLLGDVDAYHLQVGHIFDKFEIPYYFGKAESMSDHPLVQFIDSLERSRRYNWRREDILNLVKSGLFANFTEEAMDRFEQYLDFADINGYTKFSRDFTINSSRQYPLEELNELREAIFNPLKDLFKSQKQLGSSLLAKLMNFFKAIQFLDNFKVLSQGQSEAEYEKDKEVWKTFTDILEDFQLIFGQQKMSLDDSLSLLKIGMQTAHYRTVPATVDVVAVKSYDLIEPHAKPFVFAIGLTQSHFPKQVKNNSLISDQERQAINDLTEIYQQFDIPTSDQVKKSHQTALSLLNAATNHLVLSVPHFLNDVPEELSPYLKEWLSFGLPLIEKGRHHLSREPEDIGNYKALLSRLINLNRDDMLALMTEEDKNFWTVALRYVKKRLKEDHIVLTSPKNHLITKKVASQVIEARFPSDQPLSLSASALRIFYNNQYHYFLKYVLGLQELESIHPDARIHGQYLHRVFERLMKDHRDLSFDAKLREAIGETNQEKTFQAVYSDNLEAGYSLGVLQDIVQVTASVLERNQNLKVIAQEKVFQLDWDQKVLVRGVIDRIDQLHDGSLGIVDYKSSANKFDIGHFYNGLSPQLVTYLATLKESSDPNHLLPIFGAMYLHLQDPKLDLSQFKALDQKLVESVYKELTYKGIFLEEEKEHLSNGSYQTANAIYQKEELETLLAYNKKLYLDAADQIRKGHFLINPYTEDGKSVQGEQLKAITRFEADLDLGQARPLLRLPAKEKRQAFLTLMNEEIR</sequence>
<dbReference type="OrthoDB" id="9758506at2"/>
<dbReference type="EC" id="3.1.-.-" evidence="10"/>
<keyword evidence="3 10" id="KW-0227">DNA damage</keyword>
<evidence type="ECO:0000259" key="12">
    <source>
        <dbReference type="Pfam" id="PF21445"/>
    </source>
</evidence>
<gene>
    <name evidence="10 13" type="primary">rexB</name>
    <name evidence="13" type="ORF">STRIC_1504</name>
</gene>
<evidence type="ECO:0000256" key="2">
    <source>
        <dbReference type="ARBA" id="ARBA00022741"/>
    </source>
</evidence>
<dbReference type="Gene3D" id="3.40.50.300">
    <property type="entry name" value="P-loop containing nucleotide triphosphate hydrolases"/>
    <property type="match status" value="4"/>
</dbReference>
<comment type="subunit">
    <text evidence="10">Heterodimer of AddA and RexB.</text>
</comment>
<evidence type="ECO:0000256" key="10">
    <source>
        <dbReference type="HAMAP-Rule" id="MF_01453"/>
    </source>
</evidence>
<dbReference type="PANTHER" id="PTHR30591:SF1">
    <property type="entry name" value="RECBCD ENZYME SUBUNIT RECC"/>
    <property type="match status" value="1"/>
</dbReference>
<dbReference type="PANTHER" id="PTHR30591">
    <property type="entry name" value="RECBCD ENZYME SUBUNIT RECC"/>
    <property type="match status" value="1"/>
</dbReference>
<keyword evidence="2 10" id="KW-0547">Nucleotide-binding</keyword>
<dbReference type="Proteomes" id="UP000003330">
    <property type="component" value="Unassembled WGS sequence"/>
</dbReference>
<dbReference type="InterPro" id="IPR011335">
    <property type="entry name" value="Restrct_endonuc-II-like"/>
</dbReference>
<comment type="function">
    <text evidence="10">The heterodimer acts as both an ATP-dependent DNA helicase and an ATP-dependent, dual-direction single-stranded exonuclease. Recognizes the chi site generating a DNA molecule suitable for the initiation of homologous recombination. This subunit has 5' -&gt; 3' nuclease activity but not helicase activity.</text>
</comment>
<dbReference type="GO" id="GO:0005524">
    <property type="term" value="F:ATP binding"/>
    <property type="evidence" value="ECO:0007669"/>
    <property type="project" value="UniProtKB-UniRule"/>
</dbReference>
<evidence type="ECO:0000256" key="5">
    <source>
        <dbReference type="ARBA" id="ARBA00022806"/>
    </source>
</evidence>
<evidence type="ECO:0000256" key="4">
    <source>
        <dbReference type="ARBA" id="ARBA00022801"/>
    </source>
</evidence>
<dbReference type="Pfam" id="PF21445">
    <property type="entry name" value="ADDB_N"/>
    <property type="match status" value="1"/>
</dbReference>
<dbReference type="Gene3D" id="3.90.320.10">
    <property type="match status" value="1"/>
</dbReference>
<organism evidence="13 14">
    <name type="scientific">Streptococcus ictaluri 707-05</name>
    <dbReference type="NCBI Taxonomy" id="764299"/>
    <lineage>
        <taxon>Bacteria</taxon>
        <taxon>Bacillati</taxon>
        <taxon>Bacillota</taxon>
        <taxon>Bacilli</taxon>
        <taxon>Lactobacillales</taxon>
        <taxon>Streptococcaceae</taxon>
        <taxon>Streptococcus</taxon>
    </lineage>
</organism>
<dbReference type="GO" id="GO:0003690">
    <property type="term" value="F:double-stranded DNA binding"/>
    <property type="evidence" value="ECO:0007669"/>
    <property type="project" value="UniProtKB-UniRule"/>
</dbReference>